<dbReference type="FunFam" id="3.40.30.10:FF:000258">
    <property type="entry name" value="Glutathione S-transferase"/>
    <property type="match status" value="1"/>
</dbReference>
<feature type="domain" description="GST N-terminal" evidence="1">
    <location>
        <begin position="17"/>
        <end position="101"/>
    </location>
</feature>
<dbReference type="InterPro" id="IPR004045">
    <property type="entry name" value="Glutathione_S-Trfase_N"/>
</dbReference>
<dbReference type="GO" id="GO:0004364">
    <property type="term" value="F:glutathione transferase activity"/>
    <property type="evidence" value="ECO:0007669"/>
    <property type="project" value="TreeGrafter"/>
</dbReference>
<evidence type="ECO:0000313" key="3">
    <source>
        <dbReference type="Proteomes" id="UP001328107"/>
    </source>
</evidence>
<dbReference type="Proteomes" id="UP001328107">
    <property type="component" value="Unassembled WGS sequence"/>
</dbReference>
<dbReference type="EMBL" id="BTRK01000001">
    <property type="protein sequence ID" value="GMR30495.1"/>
    <property type="molecule type" value="Genomic_DNA"/>
</dbReference>
<dbReference type="Pfam" id="PF02798">
    <property type="entry name" value="GST_N"/>
    <property type="match status" value="1"/>
</dbReference>
<feature type="non-terminal residue" evidence="2">
    <location>
        <position position="134"/>
    </location>
</feature>
<keyword evidence="3" id="KW-1185">Reference proteome</keyword>
<comment type="caution">
    <text evidence="2">The sequence shown here is derived from an EMBL/GenBank/DDBJ whole genome shotgun (WGS) entry which is preliminary data.</text>
</comment>
<dbReference type="AlphaFoldDB" id="A0AAN4Z4F0"/>
<feature type="non-terminal residue" evidence="2">
    <location>
        <position position="1"/>
    </location>
</feature>
<evidence type="ECO:0000259" key="1">
    <source>
        <dbReference type="PROSITE" id="PS50404"/>
    </source>
</evidence>
<gene>
    <name evidence="2" type="ORF">PMAYCL1PPCAC_00690</name>
</gene>
<dbReference type="InterPro" id="IPR050213">
    <property type="entry name" value="GST_superfamily"/>
</dbReference>
<protein>
    <recommendedName>
        <fullName evidence="1">GST N-terminal domain-containing protein</fullName>
    </recommendedName>
</protein>
<reference evidence="3" key="1">
    <citation type="submission" date="2022-10" db="EMBL/GenBank/DDBJ databases">
        <title>Genome assembly of Pristionchus species.</title>
        <authorList>
            <person name="Yoshida K."/>
            <person name="Sommer R.J."/>
        </authorList>
    </citation>
    <scope>NUCLEOTIDE SEQUENCE [LARGE SCALE GENOMIC DNA]</scope>
    <source>
        <strain evidence="3">RS5460</strain>
    </source>
</reference>
<accession>A0AAN4Z4F0</accession>
<dbReference type="InterPro" id="IPR036249">
    <property type="entry name" value="Thioredoxin-like_sf"/>
</dbReference>
<dbReference type="Gene3D" id="1.20.1050.130">
    <property type="match status" value="1"/>
</dbReference>
<dbReference type="PROSITE" id="PS50404">
    <property type="entry name" value="GST_NTER"/>
    <property type="match status" value="1"/>
</dbReference>
<dbReference type="SUPFAM" id="SSF52833">
    <property type="entry name" value="Thioredoxin-like"/>
    <property type="match status" value="1"/>
</dbReference>
<evidence type="ECO:0000313" key="2">
    <source>
        <dbReference type="EMBL" id="GMR30495.1"/>
    </source>
</evidence>
<dbReference type="GO" id="GO:0006749">
    <property type="term" value="P:glutathione metabolic process"/>
    <property type="evidence" value="ECO:0007669"/>
    <property type="project" value="TreeGrafter"/>
</dbReference>
<proteinExistence type="predicted"/>
<sequence length="134" mass="15099">SVFFCCSSESPSVSVMPHYRLTYFDLRARAEPIRMLFSLAGIPFEDERCRTEGLEMKDWVATAMSYDPPVGALPMLEVDGVKIGQTIAILRYMARETGYAGSDNLTTAIADSLADQYIDYERDCHKWHIVNAGY</sequence>
<dbReference type="PANTHER" id="PTHR11571">
    <property type="entry name" value="GLUTATHIONE S-TRANSFERASE"/>
    <property type="match status" value="1"/>
</dbReference>
<dbReference type="CDD" id="cd03039">
    <property type="entry name" value="GST_N_Sigma_like"/>
    <property type="match status" value="1"/>
</dbReference>
<dbReference type="PANTHER" id="PTHR11571:SF256">
    <property type="entry name" value="GST C-TERMINAL DOMAIN-CONTAINING PROTEIN-RELATED"/>
    <property type="match status" value="1"/>
</dbReference>
<name>A0AAN4Z4F0_9BILA</name>
<organism evidence="2 3">
    <name type="scientific">Pristionchus mayeri</name>
    <dbReference type="NCBI Taxonomy" id="1317129"/>
    <lineage>
        <taxon>Eukaryota</taxon>
        <taxon>Metazoa</taxon>
        <taxon>Ecdysozoa</taxon>
        <taxon>Nematoda</taxon>
        <taxon>Chromadorea</taxon>
        <taxon>Rhabditida</taxon>
        <taxon>Rhabditina</taxon>
        <taxon>Diplogasteromorpha</taxon>
        <taxon>Diplogasteroidea</taxon>
        <taxon>Neodiplogasteridae</taxon>
        <taxon>Pristionchus</taxon>
    </lineage>
</organism>